<reference evidence="2 3" key="1">
    <citation type="submission" date="2020-08" db="EMBL/GenBank/DDBJ databases">
        <title>Genomic Encyclopedia of Type Strains, Phase III (KMG-III): the genomes of soil and plant-associated and newly described type strains.</title>
        <authorList>
            <person name="Whitman W."/>
        </authorList>
    </citation>
    <scope>NUCLEOTIDE SEQUENCE [LARGE SCALE GENOMIC DNA]</scope>
    <source>
        <strain evidence="2 3">CECT 8640</strain>
    </source>
</reference>
<evidence type="ECO:0000313" key="3">
    <source>
        <dbReference type="Proteomes" id="UP000547510"/>
    </source>
</evidence>
<protein>
    <submittedName>
        <fullName evidence="2">Uncharacterized protein</fullName>
    </submittedName>
</protein>
<feature type="compositionally biased region" description="Basic residues" evidence="1">
    <location>
        <begin position="9"/>
        <end position="18"/>
    </location>
</feature>
<sequence length="235" mass="23768">MSAQERNMRFRRSRHPRKVSSTFRPSAASPWDYSVDSFAFRMGRSASMTAGGIGKLWSGVRRSVAGAVVAVLVAVGVSVATPAAQAADVELLSCAGSGANTYQPGVTMQPRTVSITSSADYSSCVSSGTPTITSGGYGIVANGLVSCLAGGVSITVTITWNTGETTTVAAVGLVVLRPGNEVVVVYQGTVTAGRFTGAAVVMTAALVNATPTQCLTPEGVTGTSGPAAITITQLA</sequence>
<dbReference type="AlphaFoldDB" id="A0A841CME0"/>
<name>A0A841CME0_9PSEU</name>
<accession>A0A841CME0</accession>
<dbReference type="EMBL" id="JACHJN010000005">
    <property type="protein sequence ID" value="MBB5957257.1"/>
    <property type="molecule type" value="Genomic_DNA"/>
</dbReference>
<gene>
    <name evidence="2" type="ORF">FHS29_003850</name>
</gene>
<proteinExistence type="predicted"/>
<dbReference type="RefSeq" id="WP_184692130.1">
    <property type="nucleotide sequence ID" value="NZ_JACHJN010000005.1"/>
</dbReference>
<dbReference type="Proteomes" id="UP000547510">
    <property type="component" value="Unassembled WGS sequence"/>
</dbReference>
<organism evidence="2 3">
    <name type="scientific">Saccharothrix tamanrassetensis</name>
    <dbReference type="NCBI Taxonomy" id="1051531"/>
    <lineage>
        <taxon>Bacteria</taxon>
        <taxon>Bacillati</taxon>
        <taxon>Actinomycetota</taxon>
        <taxon>Actinomycetes</taxon>
        <taxon>Pseudonocardiales</taxon>
        <taxon>Pseudonocardiaceae</taxon>
        <taxon>Saccharothrix</taxon>
    </lineage>
</organism>
<keyword evidence="3" id="KW-1185">Reference proteome</keyword>
<evidence type="ECO:0000256" key="1">
    <source>
        <dbReference type="SAM" id="MobiDB-lite"/>
    </source>
</evidence>
<comment type="caution">
    <text evidence="2">The sequence shown here is derived from an EMBL/GenBank/DDBJ whole genome shotgun (WGS) entry which is preliminary data.</text>
</comment>
<feature type="region of interest" description="Disordered" evidence="1">
    <location>
        <begin position="1"/>
        <end position="25"/>
    </location>
</feature>
<evidence type="ECO:0000313" key="2">
    <source>
        <dbReference type="EMBL" id="MBB5957257.1"/>
    </source>
</evidence>